<evidence type="ECO:0000313" key="6">
    <source>
        <dbReference type="EMBL" id="CEG44268.1"/>
    </source>
</evidence>
<evidence type="ECO:0000313" key="7">
    <source>
        <dbReference type="Proteomes" id="UP000054928"/>
    </source>
</evidence>
<evidence type="ECO:0000256" key="3">
    <source>
        <dbReference type="ARBA" id="ARBA00012744"/>
    </source>
</evidence>
<comment type="similarity">
    <text evidence="2">Belongs to the glycosyl hydrolase 3 family.</text>
</comment>
<evidence type="ECO:0000256" key="2">
    <source>
        <dbReference type="ARBA" id="ARBA00005336"/>
    </source>
</evidence>
<accession>A0A0P1ASW6</accession>
<evidence type="ECO:0000259" key="5">
    <source>
        <dbReference type="SMART" id="SM01217"/>
    </source>
</evidence>
<dbReference type="InterPro" id="IPR013783">
    <property type="entry name" value="Ig-like_fold"/>
</dbReference>
<dbReference type="STRING" id="4781.A0A0P1ASW6"/>
<dbReference type="GO" id="GO:0008422">
    <property type="term" value="F:beta-glucosidase activity"/>
    <property type="evidence" value="ECO:0007669"/>
    <property type="project" value="UniProtKB-EC"/>
</dbReference>
<evidence type="ECO:0000256" key="4">
    <source>
        <dbReference type="ARBA" id="ARBA00022801"/>
    </source>
</evidence>
<dbReference type="PANTHER" id="PTHR42715:SF10">
    <property type="entry name" value="BETA-GLUCOSIDASE"/>
    <property type="match status" value="1"/>
</dbReference>
<dbReference type="Proteomes" id="UP000054928">
    <property type="component" value="Unassembled WGS sequence"/>
</dbReference>
<keyword evidence="4 6" id="KW-0378">Hydrolase</keyword>
<organism evidence="6 7">
    <name type="scientific">Plasmopara halstedii</name>
    <name type="common">Downy mildew of sunflower</name>
    <dbReference type="NCBI Taxonomy" id="4781"/>
    <lineage>
        <taxon>Eukaryota</taxon>
        <taxon>Sar</taxon>
        <taxon>Stramenopiles</taxon>
        <taxon>Oomycota</taxon>
        <taxon>Peronosporomycetes</taxon>
        <taxon>Peronosporales</taxon>
        <taxon>Peronosporaceae</taxon>
        <taxon>Plasmopara</taxon>
    </lineage>
</organism>
<proteinExistence type="inferred from homology"/>
<dbReference type="Pfam" id="PF14310">
    <property type="entry name" value="Fn3-like"/>
    <property type="match status" value="1"/>
</dbReference>
<dbReference type="FunFam" id="2.60.40.10:FF:000731">
    <property type="entry name" value="Lysosomal beta glucosidase"/>
    <property type="match status" value="1"/>
</dbReference>
<keyword evidence="7" id="KW-1185">Reference proteome</keyword>
<dbReference type="OMA" id="SGFYRIV"/>
<protein>
    <recommendedName>
        <fullName evidence="3">beta-glucosidase</fullName>
        <ecNumber evidence="3">3.2.1.21</ecNumber>
    </recommendedName>
</protein>
<comment type="catalytic activity">
    <reaction evidence="1">
        <text>Hydrolysis of terminal, non-reducing beta-D-glucosyl residues with release of beta-D-glucose.</text>
        <dbReference type="EC" id="3.2.1.21"/>
    </reaction>
</comment>
<reference evidence="7" key="1">
    <citation type="submission" date="2014-09" db="EMBL/GenBank/DDBJ databases">
        <authorList>
            <person name="Sharma Rahul"/>
            <person name="Thines Marco"/>
        </authorList>
    </citation>
    <scope>NUCLEOTIDE SEQUENCE [LARGE SCALE GENOMIC DNA]</scope>
</reference>
<dbReference type="Gene3D" id="2.60.40.10">
    <property type="entry name" value="Immunoglobulins"/>
    <property type="match status" value="1"/>
</dbReference>
<dbReference type="AlphaFoldDB" id="A0A0P1ASW6"/>
<sequence length="122" mass="13420">MEWEFGHGLSYTNFVYGAVSLSKTTVLNTDAASLEVSVLVTNAGSMAGKETVMLFLIQPYRAISVPEAKQLKKFTKLYLQPGETQKVSFTLTSEDWGVFDPQIGSGFYRIVENGVGFKSVSH</sequence>
<dbReference type="EC" id="3.2.1.21" evidence="3"/>
<evidence type="ECO:0000256" key="1">
    <source>
        <dbReference type="ARBA" id="ARBA00000448"/>
    </source>
</evidence>
<dbReference type="RefSeq" id="XP_024580637.1">
    <property type="nucleotide sequence ID" value="XM_024730351.1"/>
</dbReference>
<dbReference type="InterPro" id="IPR026891">
    <property type="entry name" value="Fn3-like"/>
</dbReference>
<name>A0A0P1ASW6_PLAHL</name>
<feature type="domain" description="Fibronectin type III-like" evidence="5">
    <location>
        <begin position="50"/>
        <end position="119"/>
    </location>
</feature>
<dbReference type="SMART" id="SM01217">
    <property type="entry name" value="Fn3_like"/>
    <property type="match status" value="1"/>
</dbReference>
<dbReference type="GeneID" id="36395518"/>
<dbReference type="OrthoDB" id="47059at2759"/>
<dbReference type="PANTHER" id="PTHR42715">
    <property type="entry name" value="BETA-GLUCOSIDASE"/>
    <property type="match status" value="1"/>
</dbReference>
<dbReference type="EMBL" id="CCYD01001108">
    <property type="protein sequence ID" value="CEG44268.1"/>
    <property type="molecule type" value="Genomic_DNA"/>
</dbReference>
<dbReference type="InterPro" id="IPR050288">
    <property type="entry name" value="Cellulose_deg_GH3"/>
</dbReference>